<dbReference type="CDD" id="cd00229">
    <property type="entry name" value="SGNH_hydrolase"/>
    <property type="match status" value="1"/>
</dbReference>
<accession>A0A7I7ZRD4</accession>
<name>A0A7I7ZRD4_9MYCO</name>
<dbReference type="Proteomes" id="UP000309984">
    <property type="component" value="Unassembled WGS sequence"/>
</dbReference>
<organism evidence="1 2">
    <name type="scientific">Mycolicibacterium phocaicum</name>
    <dbReference type="NCBI Taxonomy" id="319706"/>
    <lineage>
        <taxon>Bacteria</taxon>
        <taxon>Bacillati</taxon>
        <taxon>Actinomycetota</taxon>
        <taxon>Actinomycetes</taxon>
        <taxon>Mycobacteriales</taxon>
        <taxon>Mycobacteriaceae</taxon>
        <taxon>Mycolicibacterium</taxon>
    </lineage>
</organism>
<dbReference type="InterPro" id="IPR036514">
    <property type="entry name" value="SGNH_hydro_sf"/>
</dbReference>
<protein>
    <submittedName>
        <fullName evidence="1">Uncharacterized protein</fullName>
    </submittedName>
</protein>
<dbReference type="AlphaFoldDB" id="A0A7I7ZRD4"/>
<evidence type="ECO:0000313" key="1">
    <source>
        <dbReference type="EMBL" id="TLH81068.1"/>
    </source>
</evidence>
<dbReference type="Gene3D" id="3.40.50.1110">
    <property type="entry name" value="SGNH hydrolase"/>
    <property type="match status" value="1"/>
</dbReference>
<evidence type="ECO:0000313" key="2">
    <source>
        <dbReference type="Proteomes" id="UP000309984"/>
    </source>
</evidence>
<proteinExistence type="predicted"/>
<dbReference type="InterPro" id="IPR053140">
    <property type="entry name" value="GDSL_Rv0518-like"/>
</dbReference>
<dbReference type="PANTHER" id="PTHR43784">
    <property type="entry name" value="GDSL-LIKE LIPASE/ACYLHYDROLASE, PUTATIVE (AFU_ORTHOLOGUE AFUA_2G00820)-RELATED"/>
    <property type="match status" value="1"/>
</dbReference>
<dbReference type="EMBL" id="POTM01000003">
    <property type="protein sequence ID" value="TLH81068.1"/>
    <property type="molecule type" value="Genomic_DNA"/>
</dbReference>
<reference evidence="1 2" key="1">
    <citation type="submission" date="2018-01" db="EMBL/GenBank/DDBJ databases">
        <title>Comparative genomics of Mycobacterium mucogenicum and Mycobacterium neoaurum clade members emphasizing tRNA and non-coding RNA.</title>
        <authorList>
            <person name="Behra P.R.K."/>
            <person name="Pettersson B.M.F."/>
            <person name="Das S."/>
            <person name="Dasgupta S."/>
            <person name="Kirsebom L.A."/>
        </authorList>
    </citation>
    <scope>NUCLEOTIDE SEQUENCE [LARGE SCALE GENOMIC DNA]</scope>
    <source>
        <strain evidence="1 2">DSM 45104</strain>
    </source>
</reference>
<dbReference type="PANTHER" id="PTHR43784:SF2">
    <property type="entry name" value="GDSL-LIKE LIPASE_ACYLHYDROLASE, PUTATIVE (AFU_ORTHOLOGUE AFUA_2G00820)-RELATED"/>
    <property type="match status" value="1"/>
</dbReference>
<keyword evidence="2" id="KW-1185">Reference proteome</keyword>
<gene>
    <name evidence="1" type="ORF">C1S79_01310</name>
</gene>
<sequence>MSKAFGNAAVIFLVITVVILAVAVDRWAKETKAPQRFPGIAVGTSTAPSLPAGLATVVFIGDFTAGSDQGGEGEKNWTAQVAALLAADHPIRVVTENSGGSGYVIRGGLATFPDQVRTMVTPEAKVVVIAGSRNDMTATPHDILTAAADTYVTVHQKAPGAALLVVGPSWLNDQPPLQLLQARDAVKAAAEAGGATFVDPISDHWFDKPGLVGSDGSRPTDEGHQTIAAALAPLVSSVLDRPVSGTAQADAITPSPNEGVIPGAPPAG</sequence>
<comment type="caution">
    <text evidence="1">The sequence shown here is derived from an EMBL/GenBank/DDBJ whole genome shotgun (WGS) entry which is preliminary data.</text>
</comment>
<dbReference type="SUPFAM" id="SSF52266">
    <property type="entry name" value="SGNH hydrolase"/>
    <property type="match status" value="1"/>
</dbReference>
<dbReference type="Pfam" id="PF13472">
    <property type="entry name" value="Lipase_GDSL_2"/>
    <property type="match status" value="1"/>
</dbReference>
<dbReference type="RefSeq" id="WP_138247671.1">
    <property type="nucleotide sequence ID" value="NZ_AP022616.1"/>
</dbReference>
<dbReference type="InterPro" id="IPR013830">
    <property type="entry name" value="SGNH_hydro"/>
</dbReference>